<protein>
    <recommendedName>
        <fullName evidence="4">START domain-containing protein</fullName>
    </recommendedName>
</protein>
<sequence length="474" mass="52785">MANKPTTVDATSAIFGGIVGGAVGPISPSAAVTPDEAWNIMEDLEFLIATDNDLHDEFSHVCELLDDSFPIEDILPSSNSSSELITEAIVSDSTSNDATSPLSTATTGSPQEQTLPPPPQHPYRRKRVNHQKEEIRFLQKQVVALQAKLVHDKKCAASAFNMTAWEAAARHERVEKRRAIIENQHLYASVAEGSMFIQHMQSMMRKKPRWTTSLAEAGGVDDWQQYKLAAQANLRAAAIHAIADRQFRRQTNAFILAQVVGQTHDLFRATPKTLASGQVVLEVVNHTTLKLPYRIAMNAVWRTFRGDLGPMLLDEACSETMENIDECTRYERFSQRRSGGDSSVVFTNTILKLYQDHDRDVLVFRSVLEDELEPHMTRRSVDDMAGWLVTTADSKLTNQCGLTSVIHMPLASKVEVHGLVHALQTFSFGPMSDTAVPVVRDREAFFQRAKMFDTAMKGALYEATTEFYATSVQK</sequence>
<evidence type="ECO:0000313" key="2">
    <source>
        <dbReference type="EMBL" id="RHY83466.1"/>
    </source>
</evidence>
<evidence type="ECO:0000256" key="1">
    <source>
        <dbReference type="SAM" id="MobiDB-lite"/>
    </source>
</evidence>
<comment type="caution">
    <text evidence="2">The sequence shown here is derived from an EMBL/GenBank/DDBJ whole genome shotgun (WGS) entry which is preliminary data.</text>
</comment>
<reference evidence="2 3" key="1">
    <citation type="submission" date="2018-08" db="EMBL/GenBank/DDBJ databases">
        <title>Aphanomyces genome sequencing and annotation.</title>
        <authorList>
            <person name="Minardi D."/>
            <person name="Oidtmann B."/>
            <person name="Van Der Giezen M."/>
            <person name="Studholme D.J."/>
        </authorList>
    </citation>
    <scope>NUCLEOTIDE SEQUENCE [LARGE SCALE GENOMIC DNA]</scope>
    <source>
        <strain evidence="2 3">Sv</strain>
    </source>
</reference>
<accession>A0A3R6WJZ5</accession>
<dbReference type="VEuPathDB" id="FungiDB:H257_08039"/>
<organism evidence="2 3">
    <name type="scientific">Aphanomyces astaci</name>
    <name type="common">Crayfish plague agent</name>
    <dbReference type="NCBI Taxonomy" id="112090"/>
    <lineage>
        <taxon>Eukaryota</taxon>
        <taxon>Sar</taxon>
        <taxon>Stramenopiles</taxon>
        <taxon>Oomycota</taxon>
        <taxon>Saprolegniomycetes</taxon>
        <taxon>Saprolegniales</taxon>
        <taxon>Verrucalvaceae</taxon>
        <taxon>Aphanomyces</taxon>
    </lineage>
</organism>
<evidence type="ECO:0000313" key="3">
    <source>
        <dbReference type="Proteomes" id="UP000285712"/>
    </source>
</evidence>
<evidence type="ECO:0008006" key="4">
    <source>
        <dbReference type="Google" id="ProtNLM"/>
    </source>
</evidence>
<gene>
    <name evidence="2" type="ORF">DYB35_006555</name>
</gene>
<feature type="region of interest" description="Disordered" evidence="1">
    <location>
        <begin position="91"/>
        <end position="127"/>
    </location>
</feature>
<feature type="compositionally biased region" description="Polar residues" evidence="1">
    <location>
        <begin position="91"/>
        <end position="114"/>
    </location>
</feature>
<dbReference type="Proteomes" id="UP000285712">
    <property type="component" value="Unassembled WGS sequence"/>
</dbReference>
<dbReference type="EMBL" id="QUTG01006864">
    <property type="protein sequence ID" value="RHY83466.1"/>
    <property type="molecule type" value="Genomic_DNA"/>
</dbReference>
<dbReference type="AlphaFoldDB" id="A0A3R6WJZ5"/>
<name>A0A3R6WJZ5_APHAT</name>
<proteinExistence type="predicted"/>